<dbReference type="Proteomes" id="UP000238479">
    <property type="component" value="Chromosome 2"/>
</dbReference>
<keyword evidence="2" id="KW-0732">Signal</keyword>
<protein>
    <recommendedName>
        <fullName evidence="5">Secreted protein</fullName>
    </recommendedName>
</protein>
<comment type="caution">
    <text evidence="3">The sequence shown here is derived from an EMBL/GenBank/DDBJ whole genome shotgun (WGS) entry which is preliminary data.</text>
</comment>
<proteinExistence type="predicted"/>
<feature type="chain" id="PRO_5015130924" description="Secreted protein" evidence="2">
    <location>
        <begin position="20"/>
        <end position="124"/>
    </location>
</feature>
<evidence type="ECO:0000313" key="4">
    <source>
        <dbReference type="Proteomes" id="UP000238479"/>
    </source>
</evidence>
<feature type="signal peptide" evidence="2">
    <location>
        <begin position="1"/>
        <end position="19"/>
    </location>
</feature>
<dbReference type="AlphaFoldDB" id="A0A2P6RWV2"/>
<dbReference type="EMBL" id="PDCK01000040">
    <property type="protein sequence ID" value="PRQ50899.1"/>
    <property type="molecule type" value="Genomic_DNA"/>
</dbReference>
<evidence type="ECO:0008006" key="5">
    <source>
        <dbReference type="Google" id="ProtNLM"/>
    </source>
</evidence>
<evidence type="ECO:0000256" key="2">
    <source>
        <dbReference type="SAM" id="SignalP"/>
    </source>
</evidence>
<keyword evidence="4" id="KW-1185">Reference proteome</keyword>
<accession>A0A2P6RWV2</accession>
<reference evidence="3 4" key="1">
    <citation type="journal article" date="2018" name="Nat. Genet.">
        <title>The Rosa genome provides new insights in the design of modern roses.</title>
        <authorList>
            <person name="Bendahmane M."/>
        </authorList>
    </citation>
    <scope>NUCLEOTIDE SEQUENCE [LARGE SCALE GENOMIC DNA]</scope>
    <source>
        <strain evidence="4">cv. Old Blush</strain>
    </source>
</reference>
<dbReference type="Gramene" id="PRQ50899">
    <property type="protein sequence ID" value="PRQ50899"/>
    <property type="gene ID" value="RchiOBHm_Chr2g0138301"/>
</dbReference>
<evidence type="ECO:0000256" key="1">
    <source>
        <dbReference type="SAM" id="MobiDB-lite"/>
    </source>
</evidence>
<sequence>MFFFFFVPVISFQALQATAATCRLADLDSRTLGGWPLEHRGAEAAEQSDSLSDPGHPAICKSARLEAWNQQLSNPSPVIRSPRLRDPHRGTATAPPAHHSTSNPSGCLRHSVDRDLQKFPDLQK</sequence>
<organism evidence="3 4">
    <name type="scientific">Rosa chinensis</name>
    <name type="common">China rose</name>
    <dbReference type="NCBI Taxonomy" id="74649"/>
    <lineage>
        <taxon>Eukaryota</taxon>
        <taxon>Viridiplantae</taxon>
        <taxon>Streptophyta</taxon>
        <taxon>Embryophyta</taxon>
        <taxon>Tracheophyta</taxon>
        <taxon>Spermatophyta</taxon>
        <taxon>Magnoliopsida</taxon>
        <taxon>eudicotyledons</taxon>
        <taxon>Gunneridae</taxon>
        <taxon>Pentapetalae</taxon>
        <taxon>rosids</taxon>
        <taxon>fabids</taxon>
        <taxon>Rosales</taxon>
        <taxon>Rosaceae</taxon>
        <taxon>Rosoideae</taxon>
        <taxon>Rosoideae incertae sedis</taxon>
        <taxon>Rosa</taxon>
    </lineage>
</organism>
<feature type="compositionally biased region" description="Basic and acidic residues" evidence="1">
    <location>
        <begin position="110"/>
        <end position="124"/>
    </location>
</feature>
<feature type="region of interest" description="Disordered" evidence="1">
    <location>
        <begin position="71"/>
        <end position="124"/>
    </location>
</feature>
<evidence type="ECO:0000313" key="3">
    <source>
        <dbReference type="EMBL" id="PRQ50899.1"/>
    </source>
</evidence>
<gene>
    <name evidence="3" type="ORF">RchiOBHm_Chr2g0138301</name>
</gene>
<name>A0A2P6RWV2_ROSCH</name>